<evidence type="ECO:0000313" key="5">
    <source>
        <dbReference type="EMBL" id="GAP43727.1"/>
    </source>
</evidence>
<sequence length="608" mass="69431">MKKLFILLCIVSLVLFRIPVSAQAVTDEQLGLMYYNNKEFDKAAALFDRLFGEKPNLFNYTYLIQSLLELNDFDQAEKIVKKQARRFPDDARYVVDQGYLLLRTNQGNKAAKIFEQAIKDLPAEQRKVAELANSFISRRENDYAIRTYLKGRQMLAPQYTFGFELSNLYEISGNFDKMAEEYLGLLETNPEFQNQVQARLQNSLNNDPEGLKSEAFRTALLRKVQSNPDDVMMSEMMLWLSIQLKDFEAALIQARALDRRLDENGSRVFALGGLSVNNGNYKTGAEAYQYVIDRSSDMGLVVQSKVELLRADYEQLIRTYPLSLPALKNLEQRYVKTLDEANRNPLSFPLMRNLAHLQAFYLDNTEGAIQLLEELITLTNNNKLLQAECKLELADIMLFTGEPWEATLLYSQVDKAFKNEPIGHEARFRNAKLSFYIGEFNWARAQLDVLKAATSKLIANDAMAMSLIISDNIDMDSSTVQLGTYARADLLLYRNQPDAAIAVLDSLLQAWPGHPITDDALMKKAEIRMKQGMFSEAETLYKQVISEYGEGIQGDDAQYRLGLLYEEQMKDNTKAMAAYQEMLVKYPGSVFSVEARKRFRLLRGDMVN</sequence>
<dbReference type="PANTHER" id="PTHR45586:SF1">
    <property type="entry name" value="LIPOPOLYSACCHARIDE ASSEMBLY PROTEIN B"/>
    <property type="match status" value="1"/>
</dbReference>
<dbReference type="InterPro" id="IPR011990">
    <property type="entry name" value="TPR-like_helical_dom_sf"/>
</dbReference>
<feature type="chain" id="PRO_5006633586" evidence="4">
    <location>
        <begin position="25"/>
        <end position="608"/>
    </location>
</feature>
<dbReference type="AlphaFoldDB" id="A0A0S7C4K5"/>
<dbReference type="SUPFAM" id="SSF48452">
    <property type="entry name" value="TPR-like"/>
    <property type="match status" value="4"/>
</dbReference>
<gene>
    <name evidence="5" type="ORF">TBC1_111885</name>
</gene>
<keyword evidence="6" id="KW-1185">Reference proteome</keyword>
<proteinExistence type="predicted"/>
<evidence type="ECO:0000256" key="3">
    <source>
        <dbReference type="PROSITE-ProRule" id="PRU00339"/>
    </source>
</evidence>
<evidence type="ECO:0000313" key="6">
    <source>
        <dbReference type="Proteomes" id="UP000053091"/>
    </source>
</evidence>
<dbReference type="OrthoDB" id="9763354at2"/>
<dbReference type="InterPro" id="IPR051012">
    <property type="entry name" value="CellSynth/LPSAsmb/PSIAsmb"/>
</dbReference>
<keyword evidence="2 3" id="KW-0802">TPR repeat</keyword>
<dbReference type="Pfam" id="PF13432">
    <property type="entry name" value="TPR_16"/>
    <property type="match status" value="1"/>
</dbReference>
<dbReference type="Proteomes" id="UP000053091">
    <property type="component" value="Unassembled WGS sequence"/>
</dbReference>
<feature type="signal peptide" evidence="4">
    <location>
        <begin position="1"/>
        <end position="24"/>
    </location>
</feature>
<dbReference type="PATRIC" id="fig|1678841.3.peg.2105"/>
<keyword evidence="1" id="KW-0677">Repeat</keyword>
<keyword evidence="4" id="KW-0732">Signal</keyword>
<dbReference type="Gene3D" id="1.25.40.10">
    <property type="entry name" value="Tetratricopeptide repeat domain"/>
    <property type="match status" value="3"/>
</dbReference>
<reference evidence="5" key="1">
    <citation type="journal article" date="2015" name="Genome Announc.">
        <title>Draft Genome Sequence of Bacteroidales Strain TBC1, a Novel Isolate from a Methanogenic Wastewater Treatment System.</title>
        <authorList>
            <person name="Tourlousse D.M."/>
            <person name="Matsuura N."/>
            <person name="Sun L."/>
            <person name="Toyonaga M."/>
            <person name="Kuroda K."/>
            <person name="Ohashi A."/>
            <person name="Cruz R."/>
            <person name="Yamaguchi T."/>
            <person name="Sekiguchi Y."/>
        </authorList>
    </citation>
    <scope>NUCLEOTIDE SEQUENCE [LARGE SCALE GENOMIC DNA]</scope>
    <source>
        <strain evidence="5">TBC1</strain>
    </source>
</reference>
<name>A0A0S7C4K5_9BACT</name>
<evidence type="ECO:0000256" key="2">
    <source>
        <dbReference type="ARBA" id="ARBA00022803"/>
    </source>
</evidence>
<dbReference type="Pfam" id="PF14559">
    <property type="entry name" value="TPR_19"/>
    <property type="match status" value="1"/>
</dbReference>
<evidence type="ECO:0000256" key="1">
    <source>
        <dbReference type="ARBA" id="ARBA00022737"/>
    </source>
</evidence>
<dbReference type="PANTHER" id="PTHR45586">
    <property type="entry name" value="TPR REPEAT-CONTAINING PROTEIN PA4667"/>
    <property type="match status" value="1"/>
</dbReference>
<organism evidence="5">
    <name type="scientific">Lentimicrobium saccharophilum</name>
    <dbReference type="NCBI Taxonomy" id="1678841"/>
    <lineage>
        <taxon>Bacteria</taxon>
        <taxon>Pseudomonadati</taxon>
        <taxon>Bacteroidota</taxon>
        <taxon>Bacteroidia</taxon>
        <taxon>Bacteroidales</taxon>
        <taxon>Lentimicrobiaceae</taxon>
        <taxon>Lentimicrobium</taxon>
    </lineage>
</organism>
<evidence type="ECO:0000256" key="4">
    <source>
        <dbReference type="SAM" id="SignalP"/>
    </source>
</evidence>
<dbReference type="STRING" id="1678841.TBC1_111885"/>
<dbReference type="Pfam" id="PF13174">
    <property type="entry name" value="TPR_6"/>
    <property type="match status" value="1"/>
</dbReference>
<feature type="repeat" description="TPR" evidence="3">
    <location>
        <begin position="24"/>
        <end position="57"/>
    </location>
</feature>
<dbReference type="EMBL" id="DF968182">
    <property type="protein sequence ID" value="GAP43727.1"/>
    <property type="molecule type" value="Genomic_DNA"/>
</dbReference>
<dbReference type="PROSITE" id="PS50005">
    <property type="entry name" value="TPR"/>
    <property type="match status" value="1"/>
</dbReference>
<dbReference type="InterPro" id="IPR019734">
    <property type="entry name" value="TPR_rpt"/>
</dbReference>
<protein>
    <submittedName>
        <fullName evidence="5">Protein containing tetratricopeptide repeat</fullName>
    </submittedName>
</protein>
<dbReference type="RefSeq" id="WP_062041325.1">
    <property type="nucleotide sequence ID" value="NZ_DF968182.1"/>
</dbReference>
<accession>A0A0S7C4K5</accession>